<organism evidence="1 2">
    <name type="scientific">Arthrobacter vasquezii</name>
    <dbReference type="NCBI Taxonomy" id="2977629"/>
    <lineage>
        <taxon>Bacteria</taxon>
        <taxon>Bacillati</taxon>
        <taxon>Actinomycetota</taxon>
        <taxon>Actinomycetes</taxon>
        <taxon>Micrococcales</taxon>
        <taxon>Micrococcaceae</taxon>
        <taxon>Arthrobacter</taxon>
    </lineage>
</organism>
<evidence type="ECO:0000313" key="2">
    <source>
        <dbReference type="Proteomes" id="UP001220456"/>
    </source>
</evidence>
<dbReference type="EMBL" id="JAROKN010000014">
    <property type="protein sequence ID" value="MDF9277697.1"/>
    <property type="molecule type" value="Genomic_DNA"/>
</dbReference>
<accession>A0ABT6CUF1</accession>
<dbReference type="Proteomes" id="UP001220456">
    <property type="component" value="Unassembled WGS sequence"/>
</dbReference>
<evidence type="ECO:0000313" key="1">
    <source>
        <dbReference type="EMBL" id="MDF9277697.1"/>
    </source>
</evidence>
<comment type="caution">
    <text evidence="1">The sequence shown here is derived from an EMBL/GenBank/DDBJ whole genome shotgun (WGS) entry which is preliminary data.</text>
</comment>
<evidence type="ECO:0008006" key="3">
    <source>
        <dbReference type="Google" id="ProtNLM"/>
    </source>
</evidence>
<protein>
    <recommendedName>
        <fullName evidence="3">Lipoprotein</fullName>
    </recommendedName>
</protein>
<keyword evidence="2" id="KW-1185">Reference proteome</keyword>
<proteinExistence type="predicted"/>
<gene>
    <name evidence="1" type="ORF">P4U43_07840</name>
</gene>
<dbReference type="RefSeq" id="WP_277358217.1">
    <property type="nucleotide sequence ID" value="NZ_JAROKN010000014.1"/>
</dbReference>
<reference evidence="1 2" key="1">
    <citation type="journal article" date="2023" name="Int. J. Syst. Evol. Microbiol.">
        <title>Arthrobacter vasquezii sp. nov., isolated from a soil sample from Union Glacier, Antarctica.</title>
        <authorList>
            <person name="Valenzuela-Ibaceta F."/>
            <person name="Carrasco V."/>
            <person name="Lagos-Moraga S."/>
            <person name="Dietz-Vargas C."/>
            <person name="Navarro C.A."/>
            <person name="Perez-Donoso J.M."/>
        </authorList>
    </citation>
    <scope>NUCLEOTIDE SEQUENCE [LARGE SCALE GENOMIC DNA]</scope>
    <source>
        <strain evidence="1 2">EH-1B-1</strain>
    </source>
</reference>
<sequence>MEEMMGSITRKTWAKKAATIAVLPAAVLGVAGCGEQSVYEAGVDLEDPDAGFIAGDEESDNSLDSGPYDEVYDQNFWDELTIYFGEEVTLSAQVKQPLDPRAFTIAGMDDTTVNPLLVVHDGEVPQLEPGQSLIINGTVHEYLDVEAVEEELGVDLDDTVYEQWEDDPYLLATSVKVDAASAP</sequence>
<name>A0ABT6CUF1_9MICC</name>